<dbReference type="Proteomes" id="UP000623250">
    <property type="component" value="Unassembled WGS sequence"/>
</dbReference>
<proteinExistence type="predicted"/>
<comment type="caution">
    <text evidence="2">The sequence shown here is derived from an EMBL/GenBank/DDBJ whole genome shotgun (WGS) entry which is preliminary data.</text>
</comment>
<sequence length="111" mass="12530">MTKSVTKRPRKRVARCDWCGEKIASSGRGRTPRFCSASHRQRAYEYRKLKLAQAVRSPLAALKNDLAETELKRLIAREVTAMVNRALAERGVPPIPSAHKPPQLKLLKPDE</sequence>
<dbReference type="AlphaFoldDB" id="A0A8I1KL97"/>
<evidence type="ECO:0000313" key="2">
    <source>
        <dbReference type="EMBL" id="MBJ7545171.1"/>
    </source>
</evidence>
<feature type="region of interest" description="Disordered" evidence="1">
    <location>
        <begin position="90"/>
        <end position="111"/>
    </location>
</feature>
<reference evidence="2 3" key="1">
    <citation type="submission" date="2020-12" db="EMBL/GenBank/DDBJ databases">
        <title>Revised draft genomes of Rhodomicrobium vannielii ATCC 17100 and Rhodomicrobium udaipurense JA643.</title>
        <authorList>
            <person name="Conners E.M."/>
            <person name="Davenport E.J."/>
            <person name="Bose A."/>
        </authorList>
    </citation>
    <scope>NUCLEOTIDE SEQUENCE [LARGE SCALE GENOMIC DNA]</scope>
    <source>
        <strain evidence="2 3">JA643</strain>
    </source>
</reference>
<protein>
    <submittedName>
        <fullName evidence="2">Uncharacterized protein</fullName>
    </submittedName>
</protein>
<evidence type="ECO:0000313" key="3">
    <source>
        <dbReference type="Proteomes" id="UP000623250"/>
    </source>
</evidence>
<name>A0A8I1KL97_9HYPH</name>
<keyword evidence="3" id="KW-1185">Reference proteome</keyword>
<gene>
    <name evidence="2" type="ORF">JDN41_16590</name>
</gene>
<dbReference type="RefSeq" id="WP_037241692.1">
    <property type="nucleotide sequence ID" value="NZ_JAEMUK010000088.1"/>
</dbReference>
<dbReference type="EMBL" id="JAEMUK010000088">
    <property type="protein sequence ID" value="MBJ7545171.1"/>
    <property type="molecule type" value="Genomic_DNA"/>
</dbReference>
<evidence type="ECO:0000256" key="1">
    <source>
        <dbReference type="SAM" id="MobiDB-lite"/>
    </source>
</evidence>
<organism evidence="2 3">
    <name type="scientific">Rhodomicrobium udaipurense</name>
    <dbReference type="NCBI Taxonomy" id="1202716"/>
    <lineage>
        <taxon>Bacteria</taxon>
        <taxon>Pseudomonadati</taxon>
        <taxon>Pseudomonadota</taxon>
        <taxon>Alphaproteobacteria</taxon>
        <taxon>Hyphomicrobiales</taxon>
        <taxon>Hyphomicrobiaceae</taxon>
        <taxon>Rhodomicrobium</taxon>
    </lineage>
</organism>
<accession>A0A8I1KL97</accession>